<name>A0A844DDP9_9BURK</name>
<organism evidence="2 3">
    <name type="scientific">Duganella aquatilis</name>
    <dbReference type="NCBI Taxonomy" id="2666082"/>
    <lineage>
        <taxon>Bacteria</taxon>
        <taxon>Pseudomonadati</taxon>
        <taxon>Pseudomonadota</taxon>
        <taxon>Betaproteobacteria</taxon>
        <taxon>Burkholderiales</taxon>
        <taxon>Oxalobacteraceae</taxon>
        <taxon>Telluria group</taxon>
        <taxon>Duganella</taxon>
    </lineage>
</organism>
<accession>A0A844DDP9</accession>
<evidence type="ECO:0000313" key="2">
    <source>
        <dbReference type="EMBL" id="MRW86756.1"/>
    </source>
</evidence>
<keyword evidence="1" id="KW-0472">Membrane</keyword>
<evidence type="ECO:0000256" key="1">
    <source>
        <dbReference type="SAM" id="Phobius"/>
    </source>
</evidence>
<protein>
    <recommendedName>
        <fullName evidence="4">DUF1640 domain-containing protein</fullName>
    </recommendedName>
</protein>
<keyword evidence="1" id="KW-0812">Transmembrane</keyword>
<dbReference type="SUPFAM" id="SSF58100">
    <property type="entry name" value="Bacterial hemolysins"/>
    <property type="match status" value="1"/>
</dbReference>
<keyword evidence="3" id="KW-1185">Reference proteome</keyword>
<comment type="caution">
    <text evidence="2">The sequence shown here is derived from an EMBL/GenBank/DDBJ whole genome shotgun (WGS) entry which is preliminary data.</text>
</comment>
<evidence type="ECO:0008006" key="4">
    <source>
        <dbReference type="Google" id="ProtNLM"/>
    </source>
</evidence>
<evidence type="ECO:0000313" key="3">
    <source>
        <dbReference type="Proteomes" id="UP000439986"/>
    </source>
</evidence>
<sequence>METADKDYIDARLEAVIERMNGEARAHQIATDARLKELNQTIEHGLSSMNTRITQAENNFQHGLQSVQEEVNTKLAQMETNFHRSLNDAIKWMIGTMVGLTAISVTVTSVLFLRLAPKDDVTARPTAQLVAKIDKPNLIRK</sequence>
<proteinExistence type="predicted"/>
<keyword evidence="1" id="KW-1133">Transmembrane helix</keyword>
<dbReference type="AlphaFoldDB" id="A0A844DDP9"/>
<reference evidence="2 3" key="1">
    <citation type="submission" date="2019-11" db="EMBL/GenBank/DDBJ databases">
        <title>Novel species isolated from a subtropical stream in China.</title>
        <authorList>
            <person name="Lu H."/>
        </authorList>
    </citation>
    <scope>NUCLEOTIDE SEQUENCE [LARGE SCALE GENOMIC DNA]</scope>
    <source>
        <strain evidence="2 3">FT26W</strain>
    </source>
</reference>
<dbReference type="EMBL" id="WKJL01000019">
    <property type="protein sequence ID" value="MRW86756.1"/>
    <property type="molecule type" value="Genomic_DNA"/>
</dbReference>
<dbReference type="Proteomes" id="UP000439986">
    <property type="component" value="Unassembled WGS sequence"/>
</dbReference>
<gene>
    <name evidence="2" type="ORF">GJ698_22045</name>
</gene>
<dbReference type="RefSeq" id="WP_154360012.1">
    <property type="nucleotide sequence ID" value="NZ_WKJL01000019.1"/>
</dbReference>
<feature type="transmembrane region" description="Helical" evidence="1">
    <location>
        <begin position="92"/>
        <end position="115"/>
    </location>
</feature>